<dbReference type="RefSeq" id="WP_179691885.1">
    <property type="nucleotide sequence ID" value="NZ_BMLC01000003.1"/>
</dbReference>
<feature type="signal peptide" evidence="2">
    <location>
        <begin position="1"/>
        <end position="22"/>
    </location>
</feature>
<gene>
    <name evidence="3" type="ORF">SAMN06296378_2369</name>
</gene>
<accession>A0A2C8ZYA0</accession>
<keyword evidence="2" id="KW-0732">Signal</keyword>
<name>A0A2C8ZYA0_9MICO</name>
<organism evidence="3 4">
    <name type="scientific">Salinibacterium xinjiangense</name>
    <dbReference type="NCBI Taxonomy" id="386302"/>
    <lineage>
        <taxon>Bacteria</taxon>
        <taxon>Bacillati</taxon>
        <taxon>Actinomycetota</taxon>
        <taxon>Actinomycetes</taxon>
        <taxon>Micrococcales</taxon>
        <taxon>Microbacteriaceae</taxon>
        <taxon>Salinibacterium</taxon>
    </lineage>
</organism>
<evidence type="ECO:0000256" key="1">
    <source>
        <dbReference type="SAM" id="MobiDB-lite"/>
    </source>
</evidence>
<sequence>MRITRRHFVFLIALTLPMVGCASTTPASTSTSVPTPLVEAASPTPAPAPTVARVSVLADAIRVIDSTGTIVDTVDYFTAPVEVLRVLTDAFGFAPDSVIPEECACDGRFRLEHNWDGFLLGERNTSGDSNTPGEPPYAPVTTVWVTAPSVRGVIVDTVDHARVGDDVLALPADDPAFAEHYSVPYQPDRTYFHMGTIALPDDQARFGASGSNLSYSVVVTSTAGEGVVSRIIAPVSNGFGL</sequence>
<keyword evidence="4" id="KW-1185">Reference proteome</keyword>
<evidence type="ECO:0000313" key="3">
    <source>
        <dbReference type="EMBL" id="SOE70985.1"/>
    </source>
</evidence>
<protein>
    <submittedName>
        <fullName evidence="3">Uncharacterized protein</fullName>
    </submittedName>
</protein>
<feature type="region of interest" description="Disordered" evidence="1">
    <location>
        <begin position="25"/>
        <end position="46"/>
    </location>
</feature>
<dbReference type="Proteomes" id="UP000219440">
    <property type="component" value="Unassembled WGS sequence"/>
</dbReference>
<dbReference type="AlphaFoldDB" id="A0A2C8ZYA0"/>
<feature type="chain" id="PRO_5013129952" evidence="2">
    <location>
        <begin position="23"/>
        <end position="241"/>
    </location>
</feature>
<dbReference type="EMBL" id="OCST01000004">
    <property type="protein sequence ID" value="SOE70985.1"/>
    <property type="molecule type" value="Genomic_DNA"/>
</dbReference>
<evidence type="ECO:0000313" key="4">
    <source>
        <dbReference type="Proteomes" id="UP000219440"/>
    </source>
</evidence>
<reference evidence="3 4" key="1">
    <citation type="submission" date="2017-09" db="EMBL/GenBank/DDBJ databases">
        <authorList>
            <person name="Ehlers B."/>
            <person name="Leendertz F.H."/>
        </authorList>
    </citation>
    <scope>NUCLEOTIDE SEQUENCE [LARGE SCALE GENOMIC DNA]</scope>
    <source>
        <strain evidence="3 4">CGMCC 1.05381</strain>
    </source>
</reference>
<evidence type="ECO:0000256" key="2">
    <source>
        <dbReference type="SAM" id="SignalP"/>
    </source>
</evidence>
<proteinExistence type="predicted"/>